<dbReference type="EMBL" id="JACQAY010000184">
    <property type="protein sequence ID" value="MBI3539784.1"/>
    <property type="molecule type" value="Genomic_DNA"/>
</dbReference>
<feature type="transmembrane region" description="Helical" evidence="5">
    <location>
        <begin position="57"/>
        <end position="76"/>
    </location>
</feature>
<dbReference type="GO" id="GO:0009403">
    <property type="term" value="P:toxin biosynthetic process"/>
    <property type="evidence" value="ECO:0007669"/>
    <property type="project" value="InterPro"/>
</dbReference>
<accession>A0A9D6QPC0</accession>
<keyword evidence="4 5" id="KW-0472">Membrane</keyword>
<dbReference type="InterPro" id="IPR003825">
    <property type="entry name" value="Colicin-V_CvpA"/>
</dbReference>
<reference evidence="6" key="1">
    <citation type="submission" date="2020-07" db="EMBL/GenBank/DDBJ databases">
        <title>Huge and variable diversity of episymbiotic CPR bacteria and DPANN archaea in groundwater ecosystems.</title>
        <authorList>
            <person name="He C.Y."/>
            <person name="Keren R."/>
            <person name="Whittaker M."/>
            <person name="Farag I.F."/>
            <person name="Doudna J."/>
            <person name="Cate J.H.D."/>
            <person name="Banfield J.F."/>
        </authorList>
    </citation>
    <scope>NUCLEOTIDE SEQUENCE</scope>
    <source>
        <strain evidence="6">NC_groundwater_928_Pr1_S-0.2um_72_17</strain>
    </source>
</reference>
<dbReference type="AlphaFoldDB" id="A0A9D6QPC0"/>
<evidence type="ECO:0000256" key="4">
    <source>
        <dbReference type="ARBA" id="ARBA00023136"/>
    </source>
</evidence>
<dbReference type="Pfam" id="PF02674">
    <property type="entry name" value="Colicin_V"/>
    <property type="match status" value="1"/>
</dbReference>
<feature type="transmembrane region" description="Helical" evidence="5">
    <location>
        <begin position="96"/>
        <end position="117"/>
    </location>
</feature>
<keyword evidence="2 5" id="KW-0812">Transmembrane</keyword>
<evidence type="ECO:0000313" key="6">
    <source>
        <dbReference type="EMBL" id="MBI3539784.1"/>
    </source>
</evidence>
<keyword evidence="3 5" id="KW-1133">Transmembrane helix</keyword>
<sequence length="183" mass="19499">MVVLVLLFAIGGFLRGTVAQVFVVVGVVAGWWLAGFVSHWVGDHWRGARPAAVFWTLRWVVAALAGLAVAALFQWWGERLGKSVREGPLGWLDRGGGLVVGAVVGAVVCAFLMLAALTLDRPGRPGEDVARMRLGPATMSTAAMACGCGARYVPGSSWLQQRFLAARQRAGRLRAHGTTTHHS</sequence>
<evidence type="ECO:0000256" key="5">
    <source>
        <dbReference type="SAM" id="Phobius"/>
    </source>
</evidence>
<comment type="subcellular location">
    <subcellularLocation>
        <location evidence="1">Membrane</location>
        <topology evidence="1">Multi-pass membrane protein</topology>
    </subcellularLocation>
</comment>
<protein>
    <submittedName>
        <fullName evidence="6">CvpA family protein</fullName>
    </submittedName>
</protein>
<evidence type="ECO:0000256" key="2">
    <source>
        <dbReference type="ARBA" id="ARBA00022692"/>
    </source>
</evidence>
<name>A0A9D6QPC0_UNCEI</name>
<gene>
    <name evidence="6" type="ORF">HY076_05885</name>
</gene>
<organism evidence="6 7">
    <name type="scientific">Eiseniibacteriota bacterium</name>
    <dbReference type="NCBI Taxonomy" id="2212470"/>
    <lineage>
        <taxon>Bacteria</taxon>
        <taxon>Candidatus Eiseniibacteriota</taxon>
    </lineage>
</organism>
<evidence type="ECO:0000313" key="7">
    <source>
        <dbReference type="Proteomes" id="UP000807850"/>
    </source>
</evidence>
<evidence type="ECO:0000256" key="3">
    <source>
        <dbReference type="ARBA" id="ARBA00022989"/>
    </source>
</evidence>
<proteinExistence type="predicted"/>
<feature type="transmembrane region" description="Helical" evidence="5">
    <location>
        <begin position="29"/>
        <end position="45"/>
    </location>
</feature>
<dbReference type="GO" id="GO:0016020">
    <property type="term" value="C:membrane"/>
    <property type="evidence" value="ECO:0007669"/>
    <property type="project" value="UniProtKB-SubCell"/>
</dbReference>
<dbReference type="Proteomes" id="UP000807850">
    <property type="component" value="Unassembled WGS sequence"/>
</dbReference>
<evidence type="ECO:0000256" key="1">
    <source>
        <dbReference type="ARBA" id="ARBA00004141"/>
    </source>
</evidence>
<comment type="caution">
    <text evidence="6">The sequence shown here is derived from an EMBL/GenBank/DDBJ whole genome shotgun (WGS) entry which is preliminary data.</text>
</comment>